<evidence type="ECO:0000256" key="1">
    <source>
        <dbReference type="SAM" id="SignalP"/>
    </source>
</evidence>
<organism evidence="2 3">
    <name type="scientific">Ficus carica</name>
    <name type="common">Common fig</name>
    <dbReference type="NCBI Taxonomy" id="3494"/>
    <lineage>
        <taxon>Eukaryota</taxon>
        <taxon>Viridiplantae</taxon>
        <taxon>Streptophyta</taxon>
        <taxon>Embryophyta</taxon>
        <taxon>Tracheophyta</taxon>
        <taxon>Spermatophyta</taxon>
        <taxon>Magnoliopsida</taxon>
        <taxon>eudicotyledons</taxon>
        <taxon>Gunneridae</taxon>
        <taxon>Pentapetalae</taxon>
        <taxon>rosids</taxon>
        <taxon>fabids</taxon>
        <taxon>Rosales</taxon>
        <taxon>Moraceae</taxon>
        <taxon>Ficeae</taxon>
        <taxon>Ficus</taxon>
    </lineage>
</organism>
<protein>
    <submittedName>
        <fullName evidence="2">Uncharacterized protein</fullName>
    </submittedName>
</protein>
<dbReference type="PROSITE" id="PS51257">
    <property type="entry name" value="PROKAR_LIPOPROTEIN"/>
    <property type="match status" value="1"/>
</dbReference>
<proteinExistence type="predicted"/>
<dbReference type="EMBL" id="BTGU01001328">
    <property type="protein sequence ID" value="GMN21642.1"/>
    <property type="molecule type" value="Genomic_DNA"/>
</dbReference>
<feature type="non-terminal residue" evidence="2">
    <location>
        <position position="76"/>
    </location>
</feature>
<evidence type="ECO:0000313" key="2">
    <source>
        <dbReference type="EMBL" id="GMN21642.1"/>
    </source>
</evidence>
<dbReference type="Proteomes" id="UP001187192">
    <property type="component" value="Unassembled WGS sequence"/>
</dbReference>
<evidence type="ECO:0000313" key="3">
    <source>
        <dbReference type="Proteomes" id="UP001187192"/>
    </source>
</evidence>
<reference evidence="2" key="1">
    <citation type="submission" date="2023-07" db="EMBL/GenBank/DDBJ databases">
        <title>draft genome sequence of fig (Ficus carica).</title>
        <authorList>
            <person name="Takahashi T."/>
            <person name="Nishimura K."/>
        </authorList>
    </citation>
    <scope>NUCLEOTIDE SEQUENCE</scope>
</reference>
<name>A0AA88CM29_FICCA</name>
<dbReference type="AlphaFoldDB" id="A0AA88CM29"/>
<sequence length="76" mass="7936">MRALLVISAALLLAMACLQATGANPKPVDLEGRKPSGRAVAIISGGGRRLLEANVVVSAPKCNDPPSTGRYHTYLH</sequence>
<keyword evidence="1" id="KW-0732">Signal</keyword>
<gene>
    <name evidence="2" type="ORF">TIFTF001_040079</name>
</gene>
<accession>A0AA88CM29</accession>
<feature type="signal peptide" evidence="1">
    <location>
        <begin position="1"/>
        <end position="22"/>
    </location>
</feature>
<keyword evidence="3" id="KW-1185">Reference proteome</keyword>
<comment type="caution">
    <text evidence="2">The sequence shown here is derived from an EMBL/GenBank/DDBJ whole genome shotgun (WGS) entry which is preliminary data.</text>
</comment>
<feature type="chain" id="PRO_5041668990" evidence="1">
    <location>
        <begin position="23"/>
        <end position="76"/>
    </location>
</feature>